<keyword evidence="6" id="KW-1185">Reference proteome</keyword>
<evidence type="ECO:0000313" key="6">
    <source>
        <dbReference type="Proteomes" id="UP001564657"/>
    </source>
</evidence>
<dbReference type="Pfam" id="PF00488">
    <property type="entry name" value="MutS_V"/>
    <property type="match status" value="1"/>
</dbReference>
<evidence type="ECO:0000256" key="1">
    <source>
        <dbReference type="ARBA" id="ARBA00022741"/>
    </source>
</evidence>
<sequence>MLVIGSNMSGKSTFLRTVGINIVLAYAGAPVCAEGFFCTIMDLYSCMRINDNLEQNIYSFYAEILRIKNIVEASKKGISDTRNAIYLMKLAGIEVEKN</sequence>
<dbReference type="InterPro" id="IPR000432">
    <property type="entry name" value="DNA_mismatch_repair_MutS_C"/>
</dbReference>
<dbReference type="Proteomes" id="UP001564657">
    <property type="component" value="Unassembled WGS sequence"/>
</dbReference>
<protein>
    <recommendedName>
        <fullName evidence="4">DNA mismatch repair proteins mutS family domain-containing protein</fullName>
    </recommendedName>
</protein>
<accession>A0ABV4BR69</accession>
<dbReference type="Gene3D" id="3.40.50.300">
    <property type="entry name" value="P-loop containing nucleotide triphosphate hydrolases"/>
    <property type="match status" value="1"/>
</dbReference>
<evidence type="ECO:0000256" key="2">
    <source>
        <dbReference type="ARBA" id="ARBA00022840"/>
    </source>
</evidence>
<keyword evidence="3" id="KW-0238">DNA-binding</keyword>
<evidence type="ECO:0000256" key="3">
    <source>
        <dbReference type="ARBA" id="ARBA00023125"/>
    </source>
</evidence>
<dbReference type="PANTHER" id="PTHR11361">
    <property type="entry name" value="DNA MISMATCH REPAIR PROTEIN MUTS FAMILY MEMBER"/>
    <property type="match status" value="1"/>
</dbReference>
<dbReference type="RefSeq" id="WP_369705164.1">
    <property type="nucleotide sequence ID" value="NZ_JBGEWD010000015.1"/>
</dbReference>
<keyword evidence="1" id="KW-0547">Nucleotide-binding</keyword>
<reference evidence="5 6" key="1">
    <citation type="submission" date="2024-08" db="EMBL/GenBank/DDBJ databases">
        <title>Clostridium lapicellarii sp. nov., and Clostridium renhuaiense sp. nov., two species isolated from the mud in a fermentation cellar used for producing sauce-flavour Chinese liquors.</title>
        <authorList>
            <person name="Yang F."/>
            <person name="Wang H."/>
            <person name="Chen L.Q."/>
            <person name="Zhou N."/>
            <person name="Lu J.J."/>
            <person name="Pu X.X."/>
            <person name="Wan B."/>
            <person name="Wang L."/>
            <person name="Liu S.J."/>
        </authorList>
    </citation>
    <scope>NUCLEOTIDE SEQUENCE [LARGE SCALE GENOMIC DNA]</scope>
    <source>
        <strain evidence="5 6">MT-5</strain>
    </source>
</reference>
<evidence type="ECO:0000313" key="5">
    <source>
        <dbReference type="EMBL" id="MEY8001274.1"/>
    </source>
</evidence>
<dbReference type="InterPro" id="IPR027417">
    <property type="entry name" value="P-loop_NTPase"/>
</dbReference>
<evidence type="ECO:0000259" key="4">
    <source>
        <dbReference type="Pfam" id="PF00488"/>
    </source>
</evidence>
<keyword evidence="2" id="KW-0067">ATP-binding</keyword>
<dbReference type="PANTHER" id="PTHR11361:SF99">
    <property type="entry name" value="DNA MISMATCH REPAIR PROTEIN"/>
    <property type="match status" value="1"/>
</dbReference>
<gene>
    <name evidence="5" type="ORF">AB8U03_13925</name>
</gene>
<comment type="caution">
    <text evidence="5">The sequence shown here is derived from an EMBL/GenBank/DDBJ whole genome shotgun (WGS) entry which is preliminary data.</text>
</comment>
<dbReference type="SUPFAM" id="SSF52540">
    <property type="entry name" value="P-loop containing nucleoside triphosphate hydrolases"/>
    <property type="match status" value="1"/>
</dbReference>
<dbReference type="InterPro" id="IPR045076">
    <property type="entry name" value="MutS"/>
</dbReference>
<name>A0ABV4BR69_9CLOT</name>
<organism evidence="5 6">
    <name type="scientific">Clostridium moutaii</name>
    <dbReference type="NCBI Taxonomy" id="3240932"/>
    <lineage>
        <taxon>Bacteria</taxon>
        <taxon>Bacillati</taxon>
        <taxon>Bacillota</taxon>
        <taxon>Clostridia</taxon>
        <taxon>Eubacteriales</taxon>
        <taxon>Clostridiaceae</taxon>
        <taxon>Clostridium</taxon>
    </lineage>
</organism>
<feature type="domain" description="DNA mismatch repair proteins mutS family" evidence="4">
    <location>
        <begin position="1"/>
        <end position="74"/>
    </location>
</feature>
<dbReference type="EMBL" id="JBGEWD010000015">
    <property type="protein sequence ID" value="MEY8001274.1"/>
    <property type="molecule type" value="Genomic_DNA"/>
</dbReference>
<proteinExistence type="predicted"/>